<name>E7AD40_HELFC</name>
<dbReference type="eggNOG" id="COG0669">
    <property type="taxonomic scope" value="Bacteria"/>
</dbReference>
<organism evidence="11 12">
    <name type="scientific">Helicobacter felis (strain ATCC 49179 / CCUG 28539 / NCTC 12436 / CS1)</name>
    <dbReference type="NCBI Taxonomy" id="936155"/>
    <lineage>
        <taxon>Bacteria</taxon>
        <taxon>Pseudomonadati</taxon>
        <taxon>Campylobacterota</taxon>
        <taxon>Epsilonproteobacteria</taxon>
        <taxon>Campylobacterales</taxon>
        <taxon>Helicobacteraceae</taxon>
        <taxon>Helicobacter</taxon>
    </lineage>
</organism>
<feature type="site" description="Transition state stabilizer" evidence="9">
    <location>
        <position position="19"/>
    </location>
</feature>
<dbReference type="PANTHER" id="PTHR21342">
    <property type="entry name" value="PHOSPHOPANTETHEINE ADENYLYLTRANSFERASE"/>
    <property type="match status" value="1"/>
</dbReference>
<keyword evidence="4 9" id="KW-0547">Nucleotide-binding</keyword>
<keyword evidence="1 9" id="KW-0963">Cytoplasm</keyword>
<dbReference type="NCBIfam" id="TIGR00125">
    <property type="entry name" value="cyt_tran_rel"/>
    <property type="match status" value="1"/>
</dbReference>
<evidence type="ECO:0000313" key="12">
    <source>
        <dbReference type="Proteomes" id="UP000007934"/>
    </source>
</evidence>
<proteinExistence type="inferred from homology"/>
<feature type="binding site" evidence="9">
    <location>
        <position position="100"/>
    </location>
    <ligand>
        <name>ATP</name>
        <dbReference type="ChEBI" id="CHEBI:30616"/>
    </ligand>
</feature>
<accession>E7AD40</accession>
<dbReference type="EC" id="2.7.7.3" evidence="9"/>
<sequence>MLEHCAIYPGTFDPITNGHLDIIQRASALFGRLVVAIARSKAKSPMFSLEERLEMMRLSIAPLARVECMGFEGLLVDLARERNARYIIRGLRAVSDFEFEFQMGYANKSLNPQLETLYFMPALQNAFISASVVRSILAHKGQIAHLVPASVVDFIQRRGDVDRV</sequence>
<dbReference type="HOGENOM" id="CLU_100149_0_1_7"/>
<comment type="catalytic activity">
    <reaction evidence="8 9">
        <text>(R)-4'-phosphopantetheine + ATP + H(+) = 3'-dephospho-CoA + diphosphate</text>
        <dbReference type="Rhea" id="RHEA:19801"/>
        <dbReference type="ChEBI" id="CHEBI:15378"/>
        <dbReference type="ChEBI" id="CHEBI:30616"/>
        <dbReference type="ChEBI" id="CHEBI:33019"/>
        <dbReference type="ChEBI" id="CHEBI:57328"/>
        <dbReference type="ChEBI" id="CHEBI:61723"/>
        <dbReference type="EC" id="2.7.7.3"/>
    </reaction>
</comment>
<comment type="subunit">
    <text evidence="9">Homohexamer.</text>
</comment>
<evidence type="ECO:0000313" key="11">
    <source>
        <dbReference type="EMBL" id="CBY82305.1"/>
    </source>
</evidence>
<dbReference type="CDD" id="cd02163">
    <property type="entry name" value="PPAT"/>
    <property type="match status" value="1"/>
</dbReference>
<keyword evidence="12" id="KW-1185">Reference proteome</keyword>
<comment type="cofactor">
    <cofactor evidence="9">
        <name>Mg(2+)</name>
        <dbReference type="ChEBI" id="CHEBI:18420"/>
    </cofactor>
</comment>
<keyword evidence="5 9" id="KW-0067">ATP-binding</keyword>
<dbReference type="NCBIfam" id="TIGR01510">
    <property type="entry name" value="coaD_prev_kdtB"/>
    <property type="match status" value="1"/>
</dbReference>
<feature type="binding site" evidence="9">
    <location>
        <position position="89"/>
    </location>
    <ligand>
        <name>substrate</name>
    </ligand>
</feature>
<comment type="similarity">
    <text evidence="9">Belongs to the bacterial CoaD family.</text>
</comment>
<dbReference type="PRINTS" id="PR01020">
    <property type="entry name" value="LPSBIOSNTHSS"/>
</dbReference>
<comment type="subcellular location">
    <subcellularLocation>
        <location evidence="9">Cytoplasm</location>
    </subcellularLocation>
</comment>
<comment type="pathway">
    <text evidence="9">Cofactor biosynthesis; coenzyme A biosynthesis; CoA from (R)-pantothenate: step 4/5.</text>
</comment>
<gene>
    <name evidence="11" type="primary">kdtB</name>
    <name evidence="9" type="synonym">coaD</name>
    <name evidence="11" type="ordered locus">Hfelis_02210</name>
</gene>
<feature type="binding site" evidence="9">
    <location>
        <begin position="90"/>
        <end position="92"/>
    </location>
    <ligand>
        <name>ATP</name>
        <dbReference type="ChEBI" id="CHEBI:30616"/>
    </ligand>
</feature>
<dbReference type="SUPFAM" id="SSF52374">
    <property type="entry name" value="Nucleotidylyl transferase"/>
    <property type="match status" value="1"/>
</dbReference>
<dbReference type="Gene3D" id="3.40.50.620">
    <property type="entry name" value="HUPs"/>
    <property type="match status" value="1"/>
</dbReference>
<feature type="binding site" evidence="9">
    <location>
        <begin position="11"/>
        <end position="12"/>
    </location>
    <ligand>
        <name>ATP</name>
        <dbReference type="ChEBI" id="CHEBI:30616"/>
    </ligand>
</feature>
<keyword evidence="2 9" id="KW-0808">Transferase</keyword>
<evidence type="ECO:0000259" key="10">
    <source>
        <dbReference type="Pfam" id="PF01467"/>
    </source>
</evidence>
<evidence type="ECO:0000256" key="4">
    <source>
        <dbReference type="ARBA" id="ARBA00022741"/>
    </source>
</evidence>
<evidence type="ECO:0000256" key="2">
    <source>
        <dbReference type="ARBA" id="ARBA00022679"/>
    </source>
</evidence>
<dbReference type="EMBL" id="FQ670179">
    <property type="protein sequence ID" value="CBY82305.1"/>
    <property type="molecule type" value="Genomic_DNA"/>
</dbReference>
<dbReference type="PANTHER" id="PTHR21342:SF1">
    <property type="entry name" value="PHOSPHOPANTETHEINE ADENYLYLTRANSFERASE"/>
    <property type="match status" value="1"/>
</dbReference>
<protein>
    <recommendedName>
        <fullName evidence="9">Phosphopantetheine adenylyltransferase</fullName>
        <ecNumber evidence="9">2.7.7.3</ecNumber>
    </recommendedName>
    <alternativeName>
        <fullName evidence="9">Dephospho-CoA pyrophosphorylase</fullName>
    </alternativeName>
    <alternativeName>
        <fullName evidence="9">Pantetheine-phosphate adenylyltransferase</fullName>
        <shortName evidence="9">PPAT</shortName>
    </alternativeName>
</protein>
<dbReference type="InterPro" id="IPR014729">
    <property type="entry name" value="Rossmann-like_a/b/a_fold"/>
</dbReference>
<evidence type="ECO:0000256" key="5">
    <source>
        <dbReference type="ARBA" id="ARBA00022840"/>
    </source>
</evidence>
<feature type="binding site" evidence="9">
    <location>
        <position position="11"/>
    </location>
    <ligand>
        <name>substrate</name>
    </ligand>
</feature>
<evidence type="ECO:0000256" key="6">
    <source>
        <dbReference type="ARBA" id="ARBA00022842"/>
    </source>
</evidence>
<dbReference type="GeneID" id="36134875"/>
<feature type="binding site" evidence="9">
    <location>
        <position position="43"/>
    </location>
    <ligand>
        <name>substrate</name>
    </ligand>
</feature>
<dbReference type="GO" id="GO:0015937">
    <property type="term" value="P:coenzyme A biosynthetic process"/>
    <property type="evidence" value="ECO:0007669"/>
    <property type="project" value="UniProtKB-UniRule"/>
</dbReference>
<keyword evidence="7 9" id="KW-0173">Coenzyme A biosynthesis</keyword>
<evidence type="ECO:0000256" key="9">
    <source>
        <dbReference type="HAMAP-Rule" id="MF_00151"/>
    </source>
</evidence>
<dbReference type="KEGG" id="hfe:HFELIS_02210"/>
<reference evidence="11 12" key="1">
    <citation type="journal article" date="2011" name="Genome Biol. Evol.">
        <title>Comparative whole genome sequence analysis of the carcinogenic bacterial model pathogen Helicobacter felis.</title>
        <authorList>
            <person name="Arnold I.C."/>
            <person name="Zigova Z."/>
            <person name="Holden M."/>
            <person name="Lawley T.D."/>
            <person name="Rad R."/>
            <person name="Dougan G."/>
            <person name="Falkow S."/>
            <person name="Bentley S.D."/>
            <person name="Muller A."/>
        </authorList>
    </citation>
    <scope>NUCLEOTIDE SEQUENCE [LARGE SCALE GENOMIC DNA]</scope>
    <source>
        <strain evidence="12">ATCC 49179 / CCUG 28539 / NCTC 12436 / CS1</strain>
    </source>
</reference>
<keyword evidence="3 9" id="KW-0548">Nucleotidyltransferase</keyword>
<comment type="function">
    <text evidence="9">Reversibly transfers an adenylyl group from ATP to 4'-phosphopantetheine, yielding dephospho-CoA (dPCoA) and pyrophosphate.</text>
</comment>
<dbReference type="AlphaFoldDB" id="E7AD40"/>
<dbReference type="RefSeq" id="WP_013468677.1">
    <property type="nucleotide sequence ID" value="NC_014810.2"/>
</dbReference>
<keyword evidence="6 9" id="KW-0460">Magnesium</keyword>
<evidence type="ECO:0000256" key="8">
    <source>
        <dbReference type="ARBA" id="ARBA00029346"/>
    </source>
</evidence>
<feature type="domain" description="Cytidyltransferase-like" evidence="10">
    <location>
        <begin position="7"/>
        <end position="135"/>
    </location>
</feature>
<dbReference type="GO" id="GO:0004595">
    <property type="term" value="F:pantetheine-phosphate adenylyltransferase activity"/>
    <property type="evidence" value="ECO:0007669"/>
    <property type="project" value="UniProtKB-UniRule"/>
</dbReference>
<dbReference type="HAMAP" id="MF_00151">
    <property type="entry name" value="PPAT_bact"/>
    <property type="match status" value="1"/>
</dbReference>
<dbReference type="UniPathway" id="UPA00241">
    <property type="reaction ID" value="UER00355"/>
</dbReference>
<dbReference type="InterPro" id="IPR001980">
    <property type="entry name" value="PPAT"/>
</dbReference>
<feature type="binding site" evidence="9">
    <location>
        <begin position="125"/>
        <end position="131"/>
    </location>
    <ligand>
        <name>ATP</name>
        <dbReference type="ChEBI" id="CHEBI:30616"/>
    </ligand>
</feature>
<evidence type="ECO:0000256" key="1">
    <source>
        <dbReference type="ARBA" id="ARBA00022490"/>
    </source>
</evidence>
<dbReference type="GO" id="GO:0005524">
    <property type="term" value="F:ATP binding"/>
    <property type="evidence" value="ECO:0007669"/>
    <property type="project" value="UniProtKB-KW"/>
</dbReference>
<dbReference type="Proteomes" id="UP000007934">
    <property type="component" value="Chromosome"/>
</dbReference>
<evidence type="ECO:0000256" key="3">
    <source>
        <dbReference type="ARBA" id="ARBA00022695"/>
    </source>
</evidence>
<dbReference type="STRING" id="936155.HFELIS_02210"/>
<feature type="binding site" evidence="9">
    <location>
        <position position="75"/>
    </location>
    <ligand>
        <name>substrate</name>
    </ligand>
</feature>
<dbReference type="Pfam" id="PF01467">
    <property type="entry name" value="CTP_transf_like"/>
    <property type="match status" value="1"/>
</dbReference>
<dbReference type="GO" id="GO:0005737">
    <property type="term" value="C:cytoplasm"/>
    <property type="evidence" value="ECO:0007669"/>
    <property type="project" value="UniProtKB-SubCell"/>
</dbReference>
<dbReference type="OrthoDB" id="9806661at2"/>
<evidence type="ECO:0000256" key="7">
    <source>
        <dbReference type="ARBA" id="ARBA00022993"/>
    </source>
</evidence>
<feature type="binding site" evidence="9">
    <location>
        <position position="19"/>
    </location>
    <ligand>
        <name>ATP</name>
        <dbReference type="ChEBI" id="CHEBI:30616"/>
    </ligand>
</feature>
<dbReference type="InterPro" id="IPR004821">
    <property type="entry name" value="Cyt_trans-like"/>
</dbReference>